<dbReference type="AlphaFoldDB" id="Q56P86"/>
<protein>
    <submittedName>
        <fullName evidence="4">Polyketide synthase</fullName>
    </submittedName>
</protein>
<dbReference type="PANTHER" id="PTHR43775">
    <property type="entry name" value="FATTY ACID SYNTHASE"/>
    <property type="match status" value="1"/>
</dbReference>
<dbReference type="InterPro" id="IPR016039">
    <property type="entry name" value="Thiolase-like"/>
</dbReference>
<evidence type="ECO:0000256" key="2">
    <source>
        <dbReference type="ARBA" id="ARBA00022553"/>
    </source>
</evidence>
<dbReference type="GO" id="GO:0004312">
    <property type="term" value="F:fatty acid synthase activity"/>
    <property type="evidence" value="ECO:0007669"/>
    <property type="project" value="TreeGrafter"/>
</dbReference>
<name>Q56P86_9METZ</name>
<dbReference type="SMART" id="SM00825">
    <property type="entry name" value="PKS_KS"/>
    <property type="match status" value="1"/>
</dbReference>
<dbReference type="InterPro" id="IPR014031">
    <property type="entry name" value="Ketoacyl_synth_C"/>
</dbReference>
<evidence type="ECO:0000256" key="1">
    <source>
        <dbReference type="ARBA" id="ARBA00022450"/>
    </source>
</evidence>
<sequence>REALQMAPQQRGLLELAWGSMEDASVSDEHLSQGRTGVFVGVINHNYSRLLLSDVGHIGPHTEQGRSARIASNRISYVFNFKGPSLTVDTACSSSLVAADAACRSLHSMDCDVAFAGGVNAILLPQSFLEFSPAGMLSVSESCRALNACADGFVRAEGGGFVLNQTPLRCASCSSRIQPVIASASVNQDGRNGGIMSTNSESQVSMMHQAAERAEIDPSMIGYVEGPGTG</sequence>
<dbReference type="Gene3D" id="3.40.47.10">
    <property type="match status" value="1"/>
</dbReference>
<keyword evidence="1" id="KW-0596">Phosphopantetheine</keyword>
<dbReference type="EMBL" id="AY857365">
    <property type="protein sequence ID" value="AAX62331.1"/>
    <property type="molecule type" value="Genomic_DNA"/>
</dbReference>
<keyword evidence="2" id="KW-0597">Phosphoprotein</keyword>
<reference evidence="4" key="1">
    <citation type="submission" date="2004-12" db="EMBL/GenBank/DDBJ databases">
        <title>Polyketide synthase and fatty acid synthase sequences derived from marine sponges and their microbial symbionts.</title>
        <authorList>
            <person name="Peterson C.L."/>
            <person name="Pomponi S.A."/>
            <person name="McCarthy P.J."/>
            <person name="Wright A.E."/>
            <person name="Lopez J.V."/>
        </authorList>
    </citation>
    <scope>NUCLEOTIDE SEQUENCE</scope>
</reference>
<dbReference type="PROSITE" id="PS52004">
    <property type="entry name" value="KS3_2"/>
    <property type="match status" value="1"/>
</dbReference>
<accession>Q56P86</accession>
<gene>
    <name evidence="4" type="primary">PKS</name>
</gene>
<evidence type="ECO:0000259" key="3">
    <source>
        <dbReference type="PROSITE" id="PS52004"/>
    </source>
</evidence>
<dbReference type="InterPro" id="IPR014030">
    <property type="entry name" value="Ketoacyl_synth_N"/>
</dbReference>
<feature type="non-terminal residue" evidence="4">
    <location>
        <position position="1"/>
    </location>
</feature>
<feature type="non-terminal residue" evidence="4">
    <location>
        <position position="230"/>
    </location>
</feature>
<dbReference type="SUPFAM" id="SSF53901">
    <property type="entry name" value="Thiolase-like"/>
    <property type="match status" value="2"/>
</dbReference>
<proteinExistence type="predicted"/>
<feature type="domain" description="Ketosynthase family 3 (KS3)" evidence="3">
    <location>
        <begin position="1"/>
        <end position="230"/>
    </location>
</feature>
<dbReference type="InterPro" id="IPR020841">
    <property type="entry name" value="PKS_Beta-ketoAc_synthase_dom"/>
</dbReference>
<evidence type="ECO:0000313" key="4">
    <source>
        <dbReference type="EMBL" id="AAX62331.1"/>
    </source>
</evidence>
<dbReference type="Pfam" id="PF00109">
    <property type="entry name" value="ketoacyl-synt"/>
    <property type="match status" value="1"/>
</dbReference>
<dbReference type="CDD" id="cd00833">
    <property type="entry name" value="PKS"/>
    <property type="match status" value="1"/>
</dbReference>
<dbReference type="PANTHER" id="PTHR43775:SF37">
    <property type="entry name" value="SI:DKEY-61P9.11"/>
    <property type="match status" value="1"/>
</dbReference>
<dbReference type="GO" id="GO:0006633">
    <property type="term" value="P:fatty acid biosynthetic process"/>
    <property type="evidence" value="ECO:0007669"/>
    <property type="project" value="TreeGrafter"/>
</dbReference>
<organism evidence="4">
    <name type="scientific">uncultured Porifera</name>
    <dbReference type="NCBI Taxonomy" id="315288"/>
    <lineage>
        <taxon>Eukaryota</taxon>
        <taxon>Metazoa</taxon>
        <taxon>Porifera</taxon>
        <taxon>environmental samples</taxon>
    </lineage>
</organism>
<dbReference type="InterPro" id="IPR050091">
    <property type="entry name" value="PKS_NRPS_Biosynth_Enz"/>
</dbReference>
<dbReference type="Pfam" id="PF02801">
    <property type="entry name" value="Ketoacyl-synt_C"/>
    <property type="match status" value="1"/>
</dbReference>